<dbReference type="Proteomes" id="UP000028007">
    <property type="component" value="Unassembled WGS sequence"/>
</dbReference>
<sequence length="229" mass="26462">MKKHIFFDLDHTIWDFDKNAEETLTELYGRYCLDQYGLNSCTDFIKTYTHNNQLLWSAYHLGQITKETLRSERFYKTFVELGIAPELVPHEFEADYVRLSPTKKHLFDGSFDVLGYLQDKYTLHIISNGFKETTLMKMDLCQLNPYFTNVVISEDVGVNKPDPAIFEHALSLAGATKEESIMIGDSLEADIKGAQSYGIDAIFFNPMKLEKPAYVNKQIHHLEELIQLF</sequence>
<keyword evidence="2" id="KW-1185">Reference proteome</keyword>
<dbReference type="NCBIfam" id="TIGR02254">
    <property type="entry name" value="YjjG_YfnB"/>
    <property type="match status" value="1"/>
</dbReference>
<dbReference type="NCBIfam" id="TIGR01549">
    <property type="entry name" value="HAD-SF-IA-v1"/>
    <property type="match status" value="1"/>
</dbReference>
<dbReference type="EMBL" id="JNFF01000072">
    <property type="protein sequence ID" value="KEQ29489.1"/>
    <property type="molecule type" value="Genomic_DNA"/>
</dbReference>
<dbReference type="SFLD" id="SFLDS00003">
    <property type="entry name" value="Haloacid_Dehalogenase"/>
    <property type="match status" value="1"/>
</dbReference>
<dbReference type="eggNOG" id="COG1011">
    <property type="taxonomic scope" value="Bacteria"/>
</dbReference>
<dbReference type="InterPro" id="IPR006439">
    <property type="entry name" value="HAD-SF_hydro_IA"/>
</dbReference>
<dbReference type="Pfam" id="PF00702">
    <property type="entry name" value="Hydrolase"/>
    <property type="match status" value="1"/>
</dbReference>
<dbReference type="InterPro" id="IPR052550">
    <property type="entry name" value="Pyrimidine_5'-ntase_YjjG"/>
</dbReference>
<dbReference type="InterPro" id="IPR023198">
    <property type="entry name" value="PGP-like_dom2"/>
</dbReference>
<comment type="caution">
    <text evidence="1">The sequence shown here is derived from an EMBL/GenBank/DDBJ whole genome shotgun (WGS) entry which is preliminary data.</text>
</comment>
<organism evidence="1 2">
    <name type="scientific">Pedobacter antarcticus 4BY</name>
    <dbReference type="NCBI Taxonomy" id="1358423"/>
    <lineage>
        <taxon>Bacteria</taxon>
        <taxon>Pseudomonadati</taxon>
        <taxon>Bacteroidota</taxon>
        <taxon>Sphingobacteriia</taxon>
        <taxon>Sphingobacteriales</taxon>
        <taxon>Sphingobacteriaceae</taxon>
        <taxon>Pedobacter</taxon>
    </lineage>
</organism>
<dbReference type="Gene3D" id="3.40.50.1000">
    <property type="entry name" value="HAD superfamily/HAD-like"/>
    <property type="match status" value="1"/>
</dbReference>
<gene>
    <name evidence="1" type="ORF">N180_03780</name>
</gene>
<dbReference type="InterPro" id="IPR036412">
    <property type="entry name" value="HAD-like_sf"/>
</dbReference>
<proteinExistence type="predicted"/>
<accession>A0A081PFL6</accession>
<protein>
    <submittedName>
        <fullName evidence="1">Haloacid dehalogenase</fullName>
    </submittedName>
</protein>
<dbReference type="InterPro" id="IPR023214">
    <property type="entry name" value="HAD_sf"/>
</dbReference>
<dbReference type="AlphaFoldDB" id="A0A081PFL6"/>
<reference evidence="1 2" key="1">
    <citation type="journal article" date="1992" name="Int. J. Syst. Bacteriol.">
        <title>Sphingobacterium antarcticus sp. nov. a Psychrotrophic Bacterium from the Soils of Schirmacher Oasis, Antarctica.</title>
        <authorList>
            <person name="Shivaji S."/>
            <person name="Ray M.K."/>
            <person name="Rao N.S."/>
            <person name="Saiserr L."/>
            <person name="Jagannadham M.V."/>
            <person name="Kumar G.S."/>
            <person name="Reddy G."/>
            <person name="Bhargava P.M."/>
        </authorList>
    </citation>
    <scope>NUCLEOTIDE SEQUENCE [LARGE SCALE GENOMIC DNA]</scope>
    <source>
        <strain evidence="1 2">4BY</strain>
    </source>
</reference>
<dbReference type="PRINTS" id="PR00413">
    <property type="entry name" value="HADHALOGNASE"/>
</dbReference>
<dbReference type="InterPro" id="IPR011951">
    <property type="entry name" value="HAD-SF_hydro_IA_YjjG/PynA"/>
</dbReference>
<dbReference type="PANTHER" id="PTHR47478">
    <property type="match status" value="1"/>
</dbReference>
<evidence type="ECO:0000313" key="2">
    <source>
        <dbReference type="Proteomes" id="UP000028007"/>
    </source>
</evidence>
<name>A0A081PFL6_9SPHI</name>
<dbReference type="Gene3D" id="1.10.150.240">
    <property type="entry name" value="Putative phosphatase, domain 2"/>
    <property type="match status" value="1"/>
</dbReference>
<dbReference type="RefSeq" id="WP_037441885.1">
    <property type="nucleotide sequence ID" value="NZ_JNFF01000072.1"/>
</dbReference>
<evidence type="ECO:0000313" key="1">
    <source>
        <dbReference type="EMBL" id="KEQ29489.1"/>
    </source>
</evidence>
<dbReference type="OrthoDB" id="9802350at2"/>
<dbReference type="PANTHER" id="PTHR47478:SF1">
    <property type="entry name" value="PYRIMIDINE 5'-NUCLEOTIDASE YJJG"/>
    <property type="match status" value="1"/>
</dbReference>
<dbReference type="SFLD" id="SFLDG01129">
    <property type="entry name" value="C1.5:_HAD__Beta-PGM__Phosphata"/>
    <property type="match status" value="1"/>
</dbReference>
<dbReference type="GO" id="GO:0008253">
    <property type="term" value="F:5'-nucleotidase activity"/>
    <property type="evidence" value="ECO:0007669"/>
    <property type="project" value="InterPro"/>
</dbReference>
<dbReference type="SUPFAM" id="SSF56784">
    <property type="entry name" value="HAD-like"/>
    <property type="match status" value="1"/>
</dbReference>